<keyword evidence="3" id="KW-0408">Iron</keyword>
<dbReference type="Pfam" id="PF13247">
    <property type="entry name" value="Fer4_11"/>
    <property type="match status" value="1"/>
</dbReference>
<dbReference type="InterPro" id="IPR017900">
    <property type="entry name" value="4Fe4S_Fe_S_CS"/>
</dbReference>
<dbReference type="AlphaFoldDB" id="A0A377DNQ1"/>
<dbReference type="InterPro" id="IPR017896">
    <property type="entry name" value="4Fe4S_Fe-S-bd"/>
</dbReference>
<accession>A0A377DNQ1</accession>
<dbReference type="PROSITE" id="PS00198">
    <property type="entry name" value="4FE4S_FER_1"/>
    <property type="match status" value="1"/>
</dbReference>
<dbReference type="GO" id="GO:0046872">
    <property type="term" value="F:metal ion binding"/>
    <property type="evidence" value="ECO:0007669"/>
    <property type="project" value="UniProtKB-KW"/>
</dbReference>
<dbReference type="GO" id="GO:0051539">
    <property type="term" value="F:4 iron, 4 sulfur cluster binding"/>
    <property type="evidence" value="ECO:0007669"/>
    <property type="project" value="UniProtKB-KW"/>
</dbReference>
<sequence>MNKFIAAEAAECIGCHACEIACAVAHNQENWPLSHSDFRPRIHVVGKGQAANPVACHHCNNAPCVTACPVNALTFQSDSVQLDEQKCIGCKRCAIACPFGVVEMVDTIAQKCDLCNQRSSGTQACIEVCPTQALRLMDDKGLQQIKVARQPQNGSRKSVIRRSAISQCSVAPR</sequence>
<dbReference type="InterPro" id="IPR050294">
    <property type="entry name" value="RnfB_subfamily"/>
</dbReference>
<dbReference type="Pfam" id="PF12800">
    <property type="entry name" value="Fer4_4"/>
    <property type="match status" value="1"/>
</dbReference>
<evidence type="ECO:0000256" key="4">
    <source>
        <dbReference type="ARBA" id="ARBA00023014"/>
    </source>
</evidence>
<proteinExistence type="predicted"/>
<evidence type="ECO:0000256" key="3">
    <source>
        <dbReference type="ARBA" id="ARBA00023004"/>
    </source>
</evidence>
<evidence type="ECO:0000313" key="6">
    <source>
        <dbReference type="EMBL" id="STM37202.1"/>
    </source>
</evidence>
<feature type="domain" description="4Fe-4S ferredoxin-type" evidence="5">
    <location>
        <begin position="78"/>
        <end position="107"/>
    </location>
</feature>
<organism evidence="6 7">
    <name type="scientific">Escherichia coli</name>
    <dbReference type="NCBI Taxonomy" id="562"/>
    <lineage>
        <taxon>Bacteria</taxon>
        <taxon>Pseudomonadati</taxon>
        <taxon>Pseudomonadota</taxon>
        <taxon>Gammaproteobacteria</taxon>
        <taxon>Enterobacterales</taxon>
        <taxon>Enterobacteriaceae</taxon>
        <taxon>Escherichia</taxon>
    </lineage>
</organism>
<keyword evidence="1" id="KW-0004">4Fe-4S</keyword>
<dbReference type="CDD" id="cd10554">
    <property type="entry name" value="HycB_like"/>
    <property type="match status" value="1"/>
</dbReference>
<reference evidence="6 7" key="1">
    <citation type="submission" date="2018-06" db="EMBL/GenBank/DDBJ databases">
        <authorList>
            <consortium name="Pathogen Informatics"/>
            <person name="Doyle S."/>
        </authorList>
    </citation>
    <scope>NUCLEOTIDE SEQUENCE [LARGE SCALE GENOMIC DNA]</scope>
    <source>
        <strain evidence="6 7">NCTC8500</strain>
    </source>
</reference>
<dbReference type="PANTHER" id="PTHR42859:SF16">
    <property type="entry name" value="FORMATE HYDROGENLYASE SUBUNIT 2-RELATED"/>
    <property type="match status" value="1"/>
</dbReference>
<keyword evidence="2" id="KW-0479">Metal-binding</keyword>
<evidence type="ECO:0000256" key="1">
    <source>
        <dbReference type="ARBA" id="ARBA00022485"/>
    </source>
</evidence>
<dbReference type="PROSITE" id="PS51379">
    <property type="entry name" value="4FE4S_FER_2"/>
    <property type="match status" value="2"/>
</dbReference>
<dbReference type="EMBL" id="UGFG01000001">
    <property type="protein sequence ID" value="STM37202.1"/>
    <property type="molecule type" value="Genomic_DNA"/>
</dbReference>
<evidence type="ECO:0000313" key="7">
    <source>
        <dbReference type="Proteomes" id="UP000254429"/>
    </source>
</evidence>
<feature type="domain" description="4Fe-4S ferredoxin-type" evidence="5">
    <location>
        <begin position="3"/>
        <end position="32"/>
    </location>
</feature>
<evidence type="ECO:0000256" key="2">
    <source>
        <dbReference type="ARBA" id="ARBA00022723"/>
    </source>
</evidence>
<dbReference type="PANTHER" id="PTHR42859">
    <property type="entry name" value="OXIDOREDUCTASE"/>
    <property type="match status" value="1"/>
</dbReference>
<dbReference type="Proteomes" id="UP000254429">
    <property type="component" value="Unassembled WGS sequence"/>
</dbReference>
<keyword evidence="4" id="KW-0411">Iron-sulfur</keyword>
<dbReference type="SUPFAM" id="SSF54862">
    <property type="entry name" value="4Fe-4S ferredoxins"/>
    <property type="match status" value="1"/>
</dbReference>
<evidence type="ECO:0000259" key="5">
    <source>
        <dbReference type="PROSITE" id="PS51379"/>
    </source>
</evidence>
<name>A0A377DNQ1_ECOLX</name>
<protein>
    <submittedName>
        <fullName evidence="6">Oxidoreductase Fe-S binding subunit</fullName>
    </submittedName>
</protein>
<gene>
    <name evidence="6" type="primary">ygfT_1</name>
    <name evidence="6" type="ORF">NCTC8500_00923</name>
</gene>
<dbReference type="Gene3D" id="3.30.70.20">
    <property type="match status" value="2"/>
</dbReference>